<feature type="compositionally biased region" description="Acidic residues" evidence="1">
    <location>
        <begin position="236"/>
        <end position="247"/>
    </location>
</feature>
<feature type="compositionally biased region" description="Acidic residues" evidence="1">
    <location>
        <begin position="207"/>
        <end position="218"/>
    </location>
</feature>
<dbReference type="InterPro" id="IPR036400">
    <property type="entry name" value="Cyt_B5-like_heme/steroid_sf"/>
</dbReference>
<protein>
    <submittedName>
        <fullName evidence="3">Cytochrome b5 domain-containing protein</fullName>
    </submittedName>
</protein>
<comment type="caution">
    <text evidence="3">The sequence shown here is derived from an EMBL/GenBank/DDBJ whole genome shotgun (WGS) entry which is preliminary data.</text>
</comment>
<feature type="compositionally biased region" description="Low complexity" evidence="1">
    <location>
        <begin position="188"/>
        <end position="200"/>
    </location>
</feature>
<feature type="compositionally biased region" description="Basic and acidic residues" evidence="1">
    <location>
        <begin position="219"/>
        <end position="235"/>
    </location>
</feature>
<sequence length="247" mass="25990">MKNKHGLKIGISIASLAILFLAIYQFTFASTFGGGTLFQSDQSPVVGKLVAEKVATNNVDSVTTATVPNEGSQASSTPPSQASSNTGLITLAQTSTVPQTWTLEALSKYNGMNGNPAYIAVNGTIYNVTSIGSWSGGVHHGIRAGQDVTTFFASSPHSASLLNQVPVIGKIGDPIANNAGSQSPANDATTSATTVTGSSSNEGHDYDSEDDDHEASDEDHDKYDNHKDDDKYDDHDEHDDDHEDGDD</sequence>
<proteinExistence type="predicted"/>
<dbReference type="SUPFAM" id="SSF55856">
    <property type="entry name" value="Cytochrome b5-like heme/steroid binding domain"/>
    <property type="match status" value="1"/>
</dbReference>
<feature type="region of interest" description="Disordered" evidence="1">
    <location>
        <begin position="176"/>
        <end position="247"/>
    </location>
</feature>
<dbReference type="RefSeq" id="WP_281093197.1">
    <property type="nucleotide sequence ID" value="NZ_JARYZI010000002.1"/>
</dbReference>
<organism evidence="3 4">
    <name type="scientific">Fusibacter bizertensis</name>
    <dbReference type="NCBI Taxonomy" id="1488331"/>
    <lineage>
        <taxon>Bacteria</taxon>
        <taxon>Bacillati</taxon>
        <taxon>Bacillota</taxon>
        <taxon>Clostridia</taxon>
        <taxon>Eubacteriales</taxon>
        <taxon>Eubacteriales Family XII. Incertae Sedis</taxon>
        <taxon>Fusibacter</taxon>
    </lineage>
</organism>
<gene>
    <name evidence="3" type="ORF">QE109_04450</name>
</gene>
<dbReference type="Gene3D" id="3.10.120.10">
    <property type="entry name" value="Cytochrome b5-like heme/steroid binding domain"/>
    <property type="match status" value="1"/>
</dbReference>
<name>A0ABT6NAE1_9FIRM</name>
<evidence type="ECO:0000259" key="2">
    <source>
        <dbReference type="SMART" id="SM01117"/>
    </source>
</evidence>
<dbReference type="InterPro" id="IPR001199">
    <property type="entry name" value="Cyt_B5-like_heme/steroid-bd"/>
</dbReference>
<dbReference type="SMART" id="SM01117">
    <property type="entry name" value="Cyt-b5"/>
    <property type="match status" value="1"/>
</dbReference>
<feature type="compositionally biased region" description="Low complexity" evidence="1">
    <location>
        <begin position="72"/>
        <end position="85"/>
    </location>
</feature>
<dbReference type="EMBL" id="JARYZI010000002">
    <property type="protein sequence ID" value="MDH8677385.1"/>
    <property type="molecule type" value="Genomic_DNA"/>
</dbReference>
<feature type="compositionally biased region" description="Polar residues" evidence="1">
    <location>
        <begin position="178"/>
        <end position="187"/>
    </location>
</feature>
<dbReference type="Pfam" id="PF00173">
    <property type="entry name" value="Cyt-b5"/>
    <property type="match status" value="1"/>
</dbReference>
<evidence type="ECO:0000313" key="4">
    <source>
        <dbReference type="Proteomes" id="UP001158045"/>
    </source>
</evidence>
<feature type="domain" description="Cytochrome b5 heme-binding" evidence="2">
    <location>
        <begin position="101"/>
        <end position="172"/>
    </location>
</feature>
<accession>A0ABT6NAE1</accession>
<evidence type="ECO:0000256" key="1">
    <source>
        <dbReference type="SAM" id="MobiDB-lite"/>
    </source>
</evidence>
<keyword evidence="4" id="KW-1185">Reference proteome</keyword>
<reference evidence="3 4" key="1">
    <citation type="submission" date="2023-04" db="EMBL/GenBank/DDBJ databases">
        <title>Fusibacter bizertensis strain WBS, isolated from littoral bottom sediments of the Arctic seas - biochemical and genomic analysis.</title>
        <authorList>
            <person name="Brioukhanov A.L."/>
        </authorList>
    </citation>
    <scope>NUCLEOTIDE SEQUENCE [LARGE SCALE GENOMIC DNA]</scope>
    <source>
        <strain evidence="3 4">WBS</strain>
    </source>
</reference>
<dbReference type="Proteomes" id="UP001158045">
    <property type="component" value="Unassembled WGS sequence"/>
</dbReference>
<evidence type="ECO:0000313" key="3">
    <source>
        <dbReference type="EMBL" id="MDH8677385.1"/>
    </source>
</evidence>
<feature type="region of interest" description="Disordered" evidence="1">
    <location>
        <begin position="64"/>
        <end position="85"/>
    </location>
</feature>